<feature type="compositionally biased region" description="Gly residues" evidence="7">
    <location>
        <begin position="168"/>
        <end position="183"/>
    </location>
</feature>
<evidence type="ECO:0000256" key="3">
    <source>
        <dbReference type="ARBA" id="ARBA00022806"/>
    </source>
</evidence>
<keyword evidence="3 6" id="KW-0347">Helicase</keyword>
<feature type="compositionally biased region" description="Basic and acidic residues" evidence="7">
    <location>
        <begin position="110"/>
        <end position="120"/>
    </location>
</feature>
<keyword evidence="2 6" id="KW-0378">Hydrolase</keyword>
<evidence type="ECO:0000256" key="1">
    <source>
        <dbReference type="ARBA" id="ARBA00022741"/>
    </source>
</evidence>
<dbReference type="GO" id="GO:0016787">
    <property type="term" value="F:hydrolase activity"/>
    <property type="evidence" value="ECO:0007669"/>
    <property type="project" value="UniProtKB-KW"/>
</dbReference>
<dbReference type="WBParaSite" id="PDA_v2.g21802.t1">
    <property type="protein sequence ID" value="PDA_v2.g21802.t1"/>
    <property type="gene ID" value="PDA_v2.g21802"/>
</dbReference>
<feature type="compositionally biased region" description="Polar residues" evidence="7">
    <location>
        <begin position="198"/>
        <end position="217"/>
    </location>
</feature>
<evidence type="ECO:0000313" key="10">
    <source>
        <dbReference type="Proteomes" id="UP000887578"/>
    </source>
</evidence>
<comment type="catalytic activity">
    <reaction evidence="6">
        <text>ATP + H2O = ADP + phosphate + H(+)</text>
        <dbReference type="Rhea" id="RHEA:13065"/>
        <dbReference type="ChEBI" id="CHEBI:15377"/>
        <dbReference type="ChEBI" id="CHEBI:15378"/>
        <dbReference type="ChEBI" id="CHEBI:30616"/>
        <dbReference type="ChEBI" id="CHEBI:43474"/>
        <dbReference type="ChEBI" id="CHEBI:456216"/>
        <dbReference type="EC" id="3.6.4.13"/>
    </reaction>
</comment>
<dbReference type="AlphaFoldDB" id="A0A914Q3S3"/>
<evidence type="ECO:0000313" key="11">
    <source>
        <dbReference type="WBParaSite" id="PDA_v2.g21802.t1"/>
    </source>
</evidence>
<feature type="short sequence motif" description="Q motif" evidence="5">
    <location>
        <begin position="354"/>
        <end position="383"/>
    </location>
</feature>
<comment type="similarity">
    <text evidence="6">Belongs to the DEAD box helicase family.</text>
</comment>
<evidence type="ECO:0000256" key="2">
    <source>
        <dbReference type="ARBA" id="ARBA00022801"/>
    </source>
</evidence>
<keyword evidence="10" id="KW-1185">Reference proteome</keyword>
<proteinExistence type="inferred from homology"/>
<keyword evidence="1 6" id="KW-0547">Nucleotide-binding</keyword>
<accession>A0A914Q3S3</accession>
<comment type="domain">
    <text evidence="6">The Q motif is unique to and characteristic of the DEAD box family of RNA helicases and controls ATP binding and hydrolysis.</text>
</comment>
<sequence length="488" mass="53270">MNQPRGRGGFASDRGGFNSSTSAVNQERREVSIFERFLGNGDGSAQSNGNPRGSNRGGRGGYRGGRGDRLNPSTSAVNQERQESSIFERYLGNRNGTSNPFTSGSNQENNGRDSNRDGRGGYRGGRGGGFNSFATGSNQERREGSIFQRFLGNGDGSAQSNGNPRGSSRGGRGGYRGGRGGGFNSFATGSNQERREPTQNAFAANRGSTFNRFNSGNDQERHGYDSNNRGRGGYRGGRGGGFIAFAIGANQEIVGHISNRDGFAQLNGNPRGSYRGGRGAYRGQRRINGHQNQADGNQNVDDNIADNNVYVPHNRISEELFAEDQKAEALYANVVDDDEDVVVENFDQSLFRLMKWEDAEFEPQLLTNVKERAKYTRPRKIQSVTIPLVIDRFDVVSQAETGSGKTAAYLLSIIDDIMKGKLCKDEDTFVSEPASPFAIIIVPTRELAQQIYEQALKFADKTGVNIAKAYGKYDLGPNNNEIRFGCDW</sequence>
<dbReference type="Gene3D" id="3.40.50.300">
    <property type="entry name" value="P-loop containing nucleotide triphosphate hydrolases"/>
    <property type="match status" value="1"/>
</dbReference>
<dbReference type="InterPro" id="IPR027417">
    <property type="entry name" value="P-loop_NTPase"/>
</dbReference>
<dbReference type="InterPro" id="IPR011545">
    <property type="entry name" value="DEAD/DEAH_box_helicase_dom"/>
</dbReference>
<dbReference type="GO" id="GO:0005524">
    <property type="term" value="F:ATP binding"/>
    <property type="evidence" value="ECO:0007669"/>
    <property type="project" value="UniProtKB-UniRule"/>
</dbReference>
<feature type="compositionally biased region" description="Gly residues" evidence="7">
    <location>
        <begin position="55"/>
        <end position="64"/>
    </location>
</feature>
<keyword evidence="6" id="KW-0694">RNA-binding</keyword>
<dbReference type="PROSITE" id="PS51195">
    <property type="entry name" value="Q_MOTIF"/>
    <property type="match status" value="1"/>
</dbReference>
<protein>
    <recommendedName>
        <fullName evidence="6">ATP-dependent RNA helicase</fullName>
        <ecNumber evidence="6">3.6.4.13</ecNumber>
    </recommendedName>
</protein>
<evidence type="ECO:0000256" key="4">
    <source>
        <dbReference type="ARBA" id="ARBA00022840"/>
    </source>
</evidence>
<organism evidence="10 11">
    <name type="scientific">Panagrolaimus davidi</name>
    <dbReference type="NCBI Taxonomy" id="227884"/>
    <lineage>
        <taxon>Eukaryota</taxon>
        <taxon>Metazoa</taxon>
        <taxon>Ecdysozoa</taxon>
        <taxon>Nematoda</taxon>
        <taxon>Chromadorea</taxon>
        <taxon>Rhabditida</taxon>
        <taxon>Tylenchina</taxon>
        <taxon>Panagrolaimomorpha</taxon>
        <taxon>Panagrolaimoidea</taxon>
        <taxon>Panagrolaimidae</taxon>
        <taxon>Panagrolaimus</taxon>
    </lineage>
</organism>
<reference evidence="11" key="1">
    <citation type="submission" date="2022-11" db="UniProtKB">
        <authorList>
            <consortium name="WormBaseParasite"/>
        </authorList>
    </citation>
    <scope>IDENTIFICATION</scope>
</reference>
<comment type="function">
    <text evidence="6">RNA helicase.</text>
</comment>
<dbReference type="PANTHER" id="PTHR24031">
    <property type="entry name" value="RNA HELICASE"/>
    <property type="match status" value="1"/>
</dbReference>
<dbReference type="GO" id="GO:0003723">
    <property type="term" value="F:RNA binding"/>
    <property type="evidence" value="ECO:0007669"/>
    <property type="project" value="UniProtKB-UniRule"/>
</dbReference>
<evidence type="ECO:0000259" key="8">
    <source>
        <dbReference type="PROSITE" id="PS51192"/>
    </source>
</evidence>
<dbReference type="Proteomes" id="UP000887578">
    <property type="component" value="Unplaced"/>
</dbReference>
<dbReference type="Pfam" id="PF00270">
    <property type="entry name" value="DEAD"/>
    <property type="match status" value="1"/>
</dbReference>
<dbReference type="GO" id="GO:0003724">
    <property type="term" value="F:RNA helicase activity"/>
    <property type="evidence" value="ECO:0007669"/>
    <property type="project" value="UniProtKB-EC"/>
</dbReference>
<keyword evidence="4 6" id="KW-0067">ATP-binding</keyword>
<feature type="domain" description="DEAD-box RNA helicase Q" evidence="9">
    <location>
        <begin position="354"/>
        <end position="383"/>
    </location>
</feature>
<dbReference type="SUPFAM" id="SSF52540">
    <property type="entry name" value="P-loop containing nucleoside triphosphate hydrolases"/>
    <property type="match status" value="1"/>
</dbReference>
<feature type="compositionally biased region" description="Polar residues" evidence="7">
    <location>
        <begin position="94"/>
        <end position="108"/>
    </location>
</feature>
<dbReference type="InterPro" id="IPR014001">
    <property type="entry name" value="Helicase_ATP-bd"/>
</dbReference>
<feature type="compositionally biased region" description="Gly residues" evidence="7">
    <location>
        <begin position="121"/>
        <end position="130"/>
    </location>
</feature>
<dbReference type="EC" id="3.6.4.13" evidence="6"/>
<feature type="region of interest" description="Disordered" evidence="7">
    <location>
        <begin position="1"/>
        <end position="232"/>
    </location>
</feature>
<dbReference type="InterPro" id="IPR014014">
    <property type="entry name" value="RNA_helicase_DEAD_Q_motif"/>
</dbReference>
<evidence type="ECO:0000256" key="7">
    <source>
        <dbReference type="SAM" id="MobiDB-lite"/>
    </source>
</evidence>
<feature type="domain" description="Helicase ATP-binding" evidence="8">
    <location>
        <begin position="386"/>
        <end position="488"/>
    </location>
</feature>
<evidence type="ECO:0000256" key="6">
    <source>
        <dbReference type="RuleBase" id="RU365068"/>
    </source>
</evidence>
<evidence type="ECO:0000259" key="9">
    <source>
        <dbReference type="PROSITE" id="PS51195"/>
    </source>
</evidence>
<evidence type="ECO:0000256" key="5">
    <source>
        <dbReference type="PROSITE-ProRule" id="PRU00552"/>
    </source>
</evidence>
<dbReference type="PROSITE" id="PS51192">
    <property type="entry name" value="HELICASE_ATP_BIND_1"/>
    <property type="match status" value="1"/>
</dbReference>
<name>A0A914Q3S3_9BILA</name>